<dbReference type="SUPFAM" id="SSF47986">
    <property type="entry name" value="DEATH domain"/>
    <property type="match status" value="1"/>
</dbReference>
<evidence type="ECO:0000256" key="3">
    <source>
        <dbReference type="ARBA" id="ARBA00023015"/>
    </source>
</evidence>
<dbReference type="EMBL" id="CACVKT020009453">
    <property type="protein sequence ID" value="CAC5421900.1"/>
    <property type="molecule type" value="Genomic_DNA"/>
</dbReference>
<keyword evidence="4" id="KW-0238">DNA-binding</keyword>
<evidence type="ECO:0000256" key="4">
    <source>
        <dbReference type="ARBA" id="ARBA00023125"/>
    </source>
</evidence>
<dbReference type="AlphaFoldDB" id="A0A6J8EN25"/>
<dbReference type="Gene3D" id="1.10.533.10">
    <property type="entry name" value="Death Domain, Fas"/>
    <property type="match status" value="1"/>
</dbReference>
<proteinExistence type="inferred from homology"/>
<dbReference type="CDD" id="cd01671">
    <property type="entry name" value="CARD"/>
    <property type="match status" value="1"/>
</dbReference>
<keyword evidence="9" id="KW-1185">Reference proteome</keyword>
<comment type="subcellular location">
    <subcellularLocation>
        <location evidence="1">Nucleus</location>
    </subcellularLocation>
</comment>
<gene>
    <name evidence="8" type="ORF">MCOR_53984</name>
</gene>
<evidence type="ECO:0000256" key="1">
    <source>
        <dbReference type="ARBA" id="ARBA00004123"/>
    </source>
</evidence>
<evidence type="ECO:0000259" key="7">
    <source>
        <dbReference type="Pfam" id="PF02229"/>
    </source>
</evidence>
<dbReference type="GO" id="GO:0003713">
    <property type="term" value="F:transcription coactivator activity"/>
    <property type="evidence" value="ECO:0007669"/>
    <property type="project" value="InterPro"/>
</dbReference>
<keyword evidence="6" id="KW-0539">Nucleus</keyword>
<keyword evidence="5" id="KW-0804">Transcription</keyword>
<dbReference type="Pfam" id="PF02229">
    <property type="entry name" value="PC4"/>
    <property type="match status" value="1"/>
</dbReference>
<reference evidence="8 9" key="1">
    <citation type="submission" date="2020-06" db="EMBL/GenBank/DDBJ databases">
        <authorList>
            <person name="Li R."/>
            <person name="Bekaert M."/>
        </authorList>
    </citation>
    <scope>NUCLEOTIDE SEQUENCE [LARGE SCALE GENOMIC DNA]</scope>
    <source>
        <strain evidence="9">wild</strain>
    </source>
</reference>
<protein>
    <recommendedName>
        <fullName evidence="7">Transcriptional coactivator p15 (PC4) C-terminal domain-containing protein</fullName>
    </recommendedName>
</protein>
<dbReference type="GO" id="GO:0003677">
    <property type="term" value="F:DNA binding"/>
    <property type="evidence" value="ECO:0007669"/>
    <property type="project" value="UniProtKB-KW"/>
</dbReference>
<dbReference type="Gene3D" id="2.30.31.10">
    <property type="entry name" value="Transcriptional Coactivator Pc4, Chain A"/>
    <property type="match status" value="1"/>
</dbReference>
<dbReference type="GO" id="GO:0060261">
    <property type="term" value="P:positive regulation of transcription initiation by RNA polymerase II"/>
    <property type="evidence" value="ECO:0007669"/>
    <property type="project" value="InterPro"/>
</dbReference>
<dbReference type="OrthoDB" id="2505440at2759"/>
<evidence type="ECO:0000256" key="5">
    <source>
        <dbReference type="ARBA" id="ARBA00023163"/>
    </source>
</evidence>
<dbReference type="PANTHER" id="PTHR13215">
    <property type="entry name" value="RNA POLYMERASE II TRANSCRIPTIONAL COACTIVATOR"/>
    <property type="match status" value="1"/>
</dbReference>
<dbReference type="InterPro" id="IPR011029">
    <property type="entry name" value="DEATH-like_dom_sf"/>
</dbReference>
<feature type="domain" description="Transcriptional coactivator p15 (PC4) C-terminal" evidence="7">
    <location>
        <begin position="163"/>
        <end position="206"/>
    </location>
</feature>
<evidence type="ECO:0000313" key="9">
    <source>
        <dbReference type="Proteomes" id="UP000507470"/>
    </source>
</evidence>
<dbReference type="Proteomes" id="UP000507470">
    <property type="component" value="Unassembled WGS sequence"/>
</dbReference>
<evidence type="ECO:0000256" key="2">
    <source>
        <dbReference type="ARBA" id="ARBA00009001"/>
    </source>
</evidence>
<dbReference type="SUPFAM" id="SSF54447">
    <property type="entry name" value="ssDNA-binding transcriptional regulator domain"/>
    <property type="match status" value="1"/>
</dbReference>
<dbReference type="GO" id="GO:0005634">
    <property type="term" value="C:nucleus"/>
    <property type="evidence" value="ECO:0007669"/>
    <property type="project" value="UniProtKB-SubCell"/>
</dbReference>
<comment type="similarity">
    <text evidence="2">Belongs to the transcriptional coactivator PC4 family.</text>
</comment>
<dbReference type="InterPro" id="IPR009044">
    <property type="entry name" value="ssDNA-bd_transcriptional_reg"/>
</dbReference>
<accession>A0A6J8EN25</accession>
<evidence type="ECO:0000256" key="6">
    <source>
        <dbReference type="ARBA" id="ARBA00023242"/>
    </source>
</evidence>
<name>A0A6J8EN25_MYTCO</name>
<dbReference type="InterPro" id="IPR003173">
    <property type="entry name" value="PC4_C"/>
</dbReference>
<evidence type="ECO:0000313" key="8">
    <source>
        <dbReference type="EMBL" id="CAC5421900.1"/>
    </source>
</evidence>
<dbReference type="InterPro" id="IPR045125">
    <property type="entry name" value="Sub1/Tcp4-like"/>
</dbReference>
<keyword evidence="3" id="KW-0805">Transcription regulation</keyword>
<sequence length="235" mass="27076">MTTYRCGCFSVAITHDSFNYDVEGEYNNICGRHSSEQSAKEDHLRQTKIEDMMEKARDVLTRKMDTDRVALHLRNRKVISPEQMDKLSECKSKFLKNQMLIKMIIESENSSLHQLRMALVKAGQTNLLEHISEKQQKTQIDEDNDLDKAAIGRCMIELQGDCHVVAKDHKGQVYINIRNYQTLDGKKYPTKQGVSLTLSRWQMLRKQKDFINNVFKLCLAGEQIDEELIHLGGGV</sequence>
<organism evidence="8 9">
    <name type="scientific">Mytilus coruscus</name>
    <name type="common">Sea mussel</name>
    <dbReference type="NCBI Taxonomy" id="42192"/>
    <lineage>
        <taxon>Eukaryota</taxon>
        <taxon>Metazoa</taxon>
        <taxon>Spiralia</taxon>
        <taxon>Lophotrochozoa</taxon>
        <taxon>Mollusca</taxon>
        <taxon>Bivalvia</taxon>
        <taxon>Autobranchia</taxon>
        <taxon>Pteriomorphia</taxon>
        <taxon>Mytilida</taxon>
        <taxon>Mytiloidea</taxon>
        <taxon>Mytilidae</taxon>
        <taxon>Mytilinae</taxon>
        <taxon>Mytilus</taxon>
    </lineage>
</organism>